<sequence length="653" mass="70894">MAPDDAILTAEQSDPHSRSSMSGSPLAQASIARDLAQYADDEGSDSPDDDSQSDASTMRPVNNVLGTTPHSLASSYRRPSFFTAGPRGTVVPHSVDQDQPLSRHEREQALEEERDLLSDNNIIPSDRSRMDTGSNLQKKISATFLQRPSVNRAVDEEAEAPSNGLRDNAPPTETTSLLRGSDRAGPADQSELDRQWEEAVMAGLIQTSWKREAQVISKYSIPLMVTFLLQYSLTVASVFAVGHLGTAELGAVSLASMTVSITGSAVYQGLATSLDTLCAQAYGSGKKKLVGLQMQRMIYFLWVVTIPIAILWLLSDKILVTIIPEKEVAMLAGRYLKVVILGAPGYACFESGKRFVQAQGIFTASLYVLLICAPLNALLNWFFVWKLEWGFIGAPIAVAITQNLLPLFLFLYVYFVAGRECWNGFTWRALQNWGPMIRLALPGLIMVEAECLAFELLTLASSYLGTTVLAAQSILSTITTLTFQVPFPLSIAGSTRVANLIGATLVGAARTAAKVSLSGAVIVGLMNMTLLSSLRSYIPRLFTSDDEVIAMVARVLPLCAAFQLFDSLAANCNGILRGLGRQEIGGYVQVFCYYAVAMPISMGTTFLLNWSLMGLWSGVAIALFLVVCIEGVFLSRTSWQRSVDEARKRNAMG</sequence>
<feature type="region of interest" description="Disordered" evidence="6">
    <location>
        <begin position="147"/>
        <end position="192"/>
    </location>
</feature>
<keyword evidence="3 7" id="KW-0812">Transmembrane</keyword>
<evidence type="ECO:0000256" key="6">
    <source>
        <dbReference type="SAM" id="MobiDB-lite"/>
    </source>
</evidence>
<comment type="subcellular location">
    <subcellularLocation>
        <location evidence="1">Membrane</location>
        <topology evidence="1">Multi-pass membrane protein</topology>
    </subcellularLocation>
</comment>
<feature type="transmembrane region" description="Helical" evidence="7">
    <location>
        <begin position="586"/>
        <end position="608"/>
    </location>
</feature>
<feature type="transmembrane region" description="Helical" evidence="7">
    <location>
        <begin position="548"/>
        <end position="565"/>
    </location>
</feature>
<evidence type="ECO:0000256" key="1">
    <source>
        <dbReference type="ARBA" id="ARBA00004141"/>
    </source>
</evidence>
<dbReference type="Proteomes" id="UP000053958">
    <property type="component" value="Unassembled WGS sequence"/>
</dbReference>
<evidence type="ECO:0000256" key="3">
    <source>
        <dbReference type="ARBA" id="ARBA00022692"/>
    </source>
</evidence>
<organism evidence="8 9">
    <name type="scientific">Rasamsonia emersonii (strain ATCC 16479 / CBS 393.64 / IMI 116815)</name>
    <dbReference type="NCBI Taxonomy" id="1408163"/>
    <lineage>
        <taxon>Eukaryota</taxon>
        <taxon>Fungi</taxon>
        <taxon>Dikarya</taxon>
        <taxon>Ascomycota</taxon>
        <taxon>Pezizomycotina</taxon>
        <taxon>Eurotiomycetes</taxon>
        <taxon>Eurotiomycetidae</taxon>
        <taxon>Eurotiales</taxon>
        <taxon>Trichocomaceae</taxon>
        <taxon>Rasamsonia</taxon>
    </lineage>
</organism>
<name>A0A0F4YP12_RASE3</name>
<accession>A0A0F4YP12</accession>
<evidence type="ECO:0000256" key="2">
    <source>
        <dbReference type="ARBA" id="ARBA00010199"/>
    </source>
</evidence>
<feature type="region of interest" description="Disordered" evidence="6">
    <location>
        <begin position="1"/>
        <end position="134"/>
    </location>
</feature>
<feature type="transmembrane region" description="Helical" evidence="7">
    <location>
        <begin position="389"/>
        <end position="415"/>
    </location>
</feature>
<evidence type="ECO:0000256" key="7">
    <source>
        <dbReference type="SAM" id="Phobius"/>
    </source>
</evidence>
<dbReference type="CDD" id="cd13132">
    <property type="entry name" value="MATE_eukaryotic"/>
    <property type="match status" value="1"/>
</dbReference>
<evidence type="ECO:0000256" key="5">
    <source>
        <dbReference type="ARBA" id="ARBA00023136"/>
    </source>
</evidence>
<feature type="compositionally biased region" description="Polar residues" evidence="6">
    <location>
        <begin position="18"/>
        <end position="27"/>
    </location>
</feature>
<evidence type="ECO:0000256" key="4">
    <source>
        <dbReference type="ARBA" id="ARBA00022989"/>
    </source>
</evidence>
<keyword evidence="4 7" id="KW-1133">Transmembrane helix</keyword>
<comment type="caution">
    <text evidence="8">The sequence shown here is derived from an EMBL/GenBank/DDBJ whole genome shotgun (WGS) entry which is preliminary data.</text>
</comment>
<feature type="compositionally biased region" description="Polar residues" evidence="6">
    <location>
        <begin position="64"/>
        <end position="74"/>
    </location>
</feature>
<feature type="transmembrane region" description="Helical" evidence="7">
    <location>
        <begin position="327"/>
        <end position="349"/>
    </location>
</feature>
<keyword evidence="9" id="KW-1185">Reference proteome</keyword>
<dbReference type="RefSeq" id="XP_013325980.1">
    <property type="nucleotide sequence ID" value="XM_013470526.1"/>
</dbReference>
<evidence type="ECO:0000313" key="9">
    <source>
        <dbReference type="Proteomes" id="UP000053958"/>
    </source>
</evidence>
<keyword evidence="5 7" id="KW-0472">Membrane</keyword>
<feature type="transmembrane region" description="Helical" evidence="7">
    <location>
        <begin position="497"/>
        <end position="528"/>
    </location>
</feature>
<dbReference type="GO" id="GO:0016020">
    <property type="term" value="C:membrane"/>
    <property type="evidence" value="ECO:0007669"/>
    <property type="project" value="UniProtKB-SubCell"/>
</dbReference>
<dbReference type="AlphaFoldDB" id="A0A0F4YP12"/>
<dbReference type="EMBL" id="LASV01000355">
    <property type="protein sequence ID" value="KKA19368.1"/>
    <property type="molecule type" value="Genomic_DNA"/>
</dbReference>
<dbReference type="InterPro" id="IPR002528">
    <property type="entry name" value="MATE_fam"/>
</dbReference>
<dbReference type="GO" id="GO:1990961">
    <property type="term" value="P:xenobiotic detoxification by transmembrane export across the plasma membrane"/>
    <property type="evidence" value="ECO:0007669"/>
    <property type="project" value="InterPro"/>
</dbReference>
<dbReference type="Pfam" id="PF01554">
    <property type="entry name" value="MatE"/>
    <property type="match status" value="2"/>
</dbReference>
<reference evidence="8 9" key="1">
    <citation type="submission" date="2015-04" db="EMBL/GenBank/DDBJ databases">
        <authorList>
            <person name="Heijne W.H."/>
            <person name="Fedorova N.D."/>
            <person name="Nierman W.C."/>
            <person name="Vollebregt A.W."/>
            <person name="Zhao Z."/>
            <person name="Wu L."/>
            <person name="Kumar M."/>
            <person name="Stam H."/>
            <person name="van den Berg M.A."/>
            <person name="Pel H.J."/>
        </authorList>
    </citation>
    <scope>NUCLEOTIDE SEQUENCE [LARGE SCALE GENOMIC DNA]</scope>
    <source>
        <strain evidence="8 9">CBS 393.64</strain>
    </source>
</reference>
<feature type="transmembrane region" description="Helical" evidence="7">
    <location>
        <begin position="219"/>
        <end position="245"/>
    </location>
</feature>
<dbReference type="GeneID" id="25318947"/>
<dbReference type="OrthoDB" id="2126698at2759"/>
<protein>
    <submittedName>
        <fullName evidence="8">MATE efflux family protein subfamily</fullName>
    </submittedName>
</protein>
<dbReference type="STRING" id="1408163.A0A0F4YP12"/>
<dbReference type="InterPro" id="IPR045069">
    <property type="entry name" value="MATE_euk"/>
</dbReference>
<gene>
    <name evidence="8" type="ORF">T310_6650</name>
</gene>
<comment type="similarity">
    <text evidence="2">Belongs to the multi antimicrobial extrusion (MATE) (TC 2.A.66.1) family.</text>
</comment>
<feature type="compositionally biased region" description="Basic and acidic residues" evidence="6">
    <location>
        <begin position="101"/>
        <end position="117"/>
    </location>
</feature>
<feature type="transmembrane region" description="Helical" evidence="7">
    <location>
        <begin position="614"/>
        <end position="634"/>
    </location>
</feature>
<feature type="transmembrane region" description="Helical" evidence="7">
    <location>
        <begin position="361"/>
        <end position="383"/>
    </location>
</feature>
<dbReference type="GO" id="GO:0042910">
    <property type="term" value="F:xenobiotic transmembrane transporter activity"/>
    <property type="evidence" value="ECO:0007669"/>
    <property type="project" value="InterPro"/>
</dbReference>
<feature type="compositionally biased region" description="Acidic residues" evidence="6">
    <location>
        <begin position="39"/>
        <end position="52"/>
    </location>
</feature>
<dbReference type="NCBIfam" id="TIGR00797">
    <property type="entry name" value="matE"/>
    <property type="match status" value="1"/>
</dbReference>
<feature type="transmembrane region" description="Helical" evidence="7">
    <location>
        <begin position="297"/>
        <end position="315"/>
    </location>
</feature>
<evidence type="ECO:0000313" key="8">
    <source>
        <dbReference type="EMBL" id="KKA19368.1"/>
    </source>
</evidence>
<feature type="transmembrane region" description="Helical" evidence="7">
    <location>
        <begin position="265"/>
        <end position="285"/>
    </location>
</feature>
<dbReference type="GO" id="GO:0015297">
    <property type="term" value="F:antiporter activity"/>
    <property type="evidence" value="ECO:0007669"/>
    <property type="project" value="InterPro"/>
</dbReference>
<proteinExistence type="inferred from homology"/>
<dbReference type="PANTHER" id="PTHR11206">
    <property type="entry name" value="MULTIDRUG RESISTANCE PROTEIN"/>
    <property type="match status" value="1"/>
</dbReference>